<keyword evidence="3" id="KW-1185">Reference proteome</keyword>
<dbReference type="RefSeq" id="YP_009666807.1">
    <property type="nucleotide sequence ID" value="NC_043530.1"/>
</dbReference>
<dbReference type="EMBL" id="MF375894">
    <property type="protein sequence ID" value="AUV65412.1"/>
    <property type="molecule type" value="Genomic_DNA"/>
</dbReference>
<dbReference type="GeneID" id="40527087"/>
<sequence length="82" mass="8970">MDINRPTTTTGSSFNLAGISQNTMMMVLIALVIVILLILLFQSSSPDGSSPTPNQQRNAYMNPLNATMRANPFVNNAQRNML</sequence>
<feature type="transmembrane region" description="Helical" evidence="1">
    <location>
        <begin position="23"/>
        <end position="41"/>
    </location>
</feature>
<keyword evidence="1" id="KW-0472">Membrane</keyword>
<dbReference type="KEGG" id="vg:40527087"/>
<evidence type="ECO:0000313" key="3">
    <source>
        <dbReference type="Proteomes" id="UP000297194"/>
    </source>
</evidence>
<dbReference type="Proteomes" id="UP000297194">
    <property type="component" value="Segment"/>
</dbReference>
<organism evidence="2 3">
    <name type="scientific">Mythimna unipuncta nucleopolyhedrovirus</name>
    <dbReference type="NCBI Taxonomy" id="447897"/>
    <lineage>
        <taxon>Viruses</taxon>
        <taxon>Viruses incertae sedis</taxon>
        <taxon>Naldaviricetes</taxon>
        <taxon>Lefavirales</taxon>
        <taxon>Baculoviridae</taxon>
        <taxon>Alphabaculovirus</taxon>
    </lineage>
</organism>
<reference evidence="2" key="1">
    <citation type="journal article" date="2017" name="Virus Genes">
        <title>The complete genome sequence of a third distinct baculovirus isolated from the true armyworm, Mythimna unipuncta, contains two copies of the lef-7 gene.</title>
        <authorList>
            <person name="Harrison R.L."/>
            <person name="Mowery J.D."/>
            <person name="Rowley D.L."/>
            <person name="Bauchan G.R."/>
            <person name="Theilmann D.A."/>
            <person name="Rohrmann G.F."/>
            <person name="Erlandson M.A."/>
        </authorList>
    </citation>
    <scope>NUCLEOTIDE SEQUENCE [LARGE SCALE GENOMIC DNA]</scope>
    <source>
        <strain evidence="2">#7</strain>
    </source>
</reference>
<dbReference type="InterPro" id="IPR019655">
    <property type="entry name" value="Baculo_ODV-E18"/>
</dbReference>
<evidence type="ECO:0000313" key="2">
    <source>
        <dbReference type="EMBL" id="AUV65412.1"/>
    </source>
</evidence>
<proteinExistence type="predicted"/>
<protein>
    <submittedName>
        <fullName evidence="2">ODV-E18</fullName>
    </submittedName>
</protein>
<dbReference type="GO" id="GO:0019031">
    <property type="term" value="C:viral envelope"/>
    <property type="evidence" value="ECO:0007669"/>
    <property type="project" value="InterPro"/>
</dbReference>
<keyword evidence="1" id="KW-0812">Transmembrane</keyword>
<dbReference type="Pfam" id="PF10717">
    <property type="entry name" value="ODV-E18"/>
    <property type="match status" value="1"/>
</dbReference>
<name>A0A2K9VSL0_9ABAC</name>
<evidence type="ECO:0000256" key="1">
    <source>
        <dbReference type="SAM" id="Phobius"/>
    </source>
</evidence>
<accession>A0A2K9VSL0</accession>
<keyword evidence="1" id="KW-1133">Transmembrane helix</keyword>